<name>A0ABT4KGP3_9HYPH</name>
<protein>
    <recommendedName>
        <fullName evidence="4">TolA protein</fullName>
    </recommendedName>
</protein>
<feature type="compositionally biased region" description="Basic and acidic residues" evidence="1">
    <location>
        <begin position="20"/>
        <end position="46"/>
    </location>
</feature>
<dbReference type="RefSeq" id="WP_269280563.1">
    <property type="nucleotide sequence ID" value="NZ_JAPVOI010000004.1"/>
</dbReference>
<feature type="compositionally biased region" description="Basic and acidic residues" evidence="1">
    <location>
        <begin position="1"/>
        <end position="11"/>
    </location>
</feature>
<accession>A0ABT4KGP3</accession>
<evidence type="ECO:0000256" key="1">
    <source>
        <dbReference type="SAM" id="MobiDB-lite"/>
    </source>
</evidence>
<organism evidence="2 3">
    <name type="scientific">Sinorhizobium psoraleae</name>
    <dbReference type="NCBI Taxonomy" id="520838"/>
    <lineage>
        <taxon>Bacteria</taxon>
        <taxon>Pseudomonadati</taxon>
        <taxon>Pseudomonadota</taxon>
        <taxon>Alphaproteobacteria</taxon>
        <taxon>Hyphomicrobiales</taxon>
        <taxon>Rhizobiaceae</taxon>
        <taxon>Sinorhizobium/Ensifer group</taxon>
        <taxon>Sinorhizobium</taxon>
    </lineage>
</organism>
<proteinExistence type="predicted"/>
<dbReference type="EMBL" id="JAPVOI010000004">
    <property type="protein sequence ID" value="MCZ4091144.1"/>
    <property type="molecule type" value="Genomic_DNA"/>
</dbReference>
<feature type="compositionally biased region" description="Basic and acidic residues" evidence="1">
    <location>
        <begin position="185"/>
        <end position="222"/>
    </location>
</feature>
<dbReference type="Proteomes" id="UP001079430">
    <property type="component" value="Unassembled WGS sequence"/>
</dbReference>
<evidence type="ECO:0008006" key="4">
    <source>
        <dbReference type="Google" id="ProtNLM"/>
    </source>
</evidence>
<sequence>MAARSELDATRRAAAAADAQAKRAAESAAEDRQTAEEQRQRAEELSHDLVAALHEMQDLQAKAAGAIRSKAAALRARHAAEASLAAARRALDDERHKLEAYEHDIALTRQSTGSLKALVDQGAAKRDAAVEARKFAEVAAKQAGAALALEREKGRSLARDLDTARQERDAAKEELSRVSAAQRKALGDERERTSGRKLRAAKENDSPNARTERRILDVEQVAKSRASGRASERARKHSVKTSARSAREPALREVRRVKVRKPTPPARPLTIVLPYALLPKERLVNGLW</sequence>
<evidence type="ECO:0000313" key="2">
    <source>
        <dbReference type="EMBL" id="MCZ4091144.1"/>
    </source>
</evidence>
<gene>
    <name evidence="2" type="ORF">O3W52_14040</name>
</gene>
<keyword evidence="3" id="KW-1185">Reference proteome</keyword>
<reference evidence="2" key="1">
    <citation type="submission" date="2022-10" db="EMBL/GenBank/DDBJ databases">
        <title>Whole genome sequencing of three plant growth promoting bacteria isolated from Vachellia tortilis subsp. raddiana in Morocco.</title>
        <authorList>
            <person name="Hnini M."/>
            <person name="Zouagui R."/>
            <person name="Zouagui H."/>
            <person name="Chemao Elfihri M.-W."/>
            <person name="Ibrahimi A."/>
            <person name="Sbabou L."/>
            <person name="Aurag J."/>
        </authorList>
    </citation>
    <scope>NUCLEOTIDE SEQUENCE</scope>
    <source>
        <strain evidence="2">LMR678</strain>
    </source>
</reference>
<evidence type="ECO:0000313" key="3">
    <source>
        <dbReference type="Proteomes" id="UP001079430"/>
    </source>
</evidence>
<feature type="region of interest" description="Disordered" evidence="1">
    <location>
        <begin position="1"/>
        <end position="46"/>
    </location>
</feature>
<feature type="region of interest" description="Disordered" evidence="1">
    <location>
        <begin position="149"/>
        <end position="251"/>
    </location>
</feature>
<feature type="compositionally biased region" description="Basic and acidic residues" evidence="1">
    <location>
        <begin position="149"/>
        <end position="176"/>
    </location>
</feature>
<comment type="caution">
    <text evidence="2">The sequence shown here is derived from an EMBL/GenBank/DDBJ whole genome shotgun (WGS) entry which is preliminary data.</text>
</comment>